<dbReference type="EMBL" id="JAWHTF010000009">
    <property type="protein sequence ID" value="MDU8887180.1"/>
    <property type="molecule type" value="Genomic_DNA"/>
</dbReference>
<name>A0ABU3U9V1_9FLAO</name>
<gene>
    <name evidence="1" type="ORF">RXV94_13495</name>
</gene>
<dbReference type="Proteomes" id="UP001268651">
    <property type="component" value="Unassembled WGS sequence"/>
</dbReference>
<dbReference type="RefSeq" id="WP_316663276.1">
    <property type="nucleotide sequence ID" value="NZ_JAWHTF010000009.1"/>
</dbReference>
<organism evidence="1 2">
    <name type="scientific">Gilvirhabdus luticola</name>
    <dbReference type="NCBI Taxonomy" id="3079858"/>
    <lineage>
        <taxon>Bacteria</taxon>
        <taxon>Pseudomonadati</taxon>
        <taxon>Bacteroidota</taxon>
        <taxon>Flavobacteriia</taxon>
        <taxon>Flavobacteriales</taxon>
        <taxon>Flavobacteriaceae</taxon>
        <taxon>Gilvirhabdus</taxon>
    </lineage>
</organism>
<accession>A0ABU3U9V1</accession>
<evidence type="ECO:0000313" key="2">
    <source>
        <dbReference type="Proteomes" id="UP001268651"/>
    </source>
</evidence>
<comment type="caution">
    <text evidence="1">The sequence shown here is derived from an EMBL/GenBank/DDBJ whole genome shotgun (WGS) entry which is preliminary data.</text>
</comment>
<evidence type="ECO:0000313" key="1">
    <source>
        <dbReference type="EMBL" id="MDU8887180.1"/>
    </source>
</evidence>
<protein>
    <submittedName>
        <fullName evidence="1">Uncharacterized protein</fullName>
    </submittedName>
</protein>
<sequence length="149" mass="17541">MNFTPFPELKTDRLMLGQLQKEDLKGIVFLRSDYYNENTIGRIVLIDDEGQVLLDKTETTYYYNDWWEAYYFNTVNPNITIYNNKVYTLVISFNQNLPLLFKTPTDNTNISFPVEWGYLNILETSYKDIEGEIQTNKALFFMEIGLATI</sequence>
<proteinExistence type="predicted"/>
<keyword evidence="2" id="KW-1185">Reference proteome</keyword>
<reference evidence="1 2" key="1">
    <citation type="submission" date="2023-10" db="EMBL/GenBank/DDBJ databases">
        <title>Marimonas sp. nov. isolated from tidal mud flat.</title>
        <authorList>
            <person name="Jaincy N.J."/>
            <person name="Srinivasan S."/>
            <person name="Lee S.-S."/>
        </authorList>
    </citation>
    <scope>NUCLEOTIDE SEQUENCE [LARGE SCALE GENOMIC DNA]</scope>
    <source>
        <strain evidence="1 2">MJ-SS3</strain>
    </source>
</reference>